<proteinExistence type="predicted"/>
<evidence type="ECO:0000256" key="1">
    <source>
        <dbReference type="SAM" id="MobiDB-lite"/>
    </source>
</evidence>
<feature type="region of interest" description="Disordered" evidence="1">
    <location>
        <begin position="1"/>
        <end position="22"/>
    </location>
</feature>
<dbReference type="PANTHER" id="PTHR47587">
    <property type="entry name" value="OS05G0103500 PROTEIN"/>
    <property type="match status" value="1"/>
</dbReference>
<dbReference type="EMBL" id="HBHR01018804">
    <property type="protein sequence ID" value="CAD9870194.1"/>
    <property type="molecule type" value="Transcribed_RNA"/>
</dbReference>
<sequence length="155" mass="16363">MGSQSSKVKQADSAAAGGAEEKKFTVKVTPELLDAIRRGPKNDDSAPNSVEEAYQKGVKDGIAHAEASAAAGKQAIEVEDTHKERVSQLAAHFRGKVFVPTAKPLECEDHMKALLDCYKSEAASQGDVLKCASLVDAYDSCAKQAVQGLVKSQSS</sequence>
<gene>
    <name evidence="2" type="ORF">FJAP1339_LOCUS9523</name>
</gene>
<name>A0A7S2V2Z7_9STRA</name>
<dbReference type="AlphaFoldDB" id="A0A7S2V2Z7"/>
<reference evidence="2" key="1">
    <citation type="submission" date="2021-01" db="EMBL/GenBank/DDBJ databases">
        <authorList>
            <person name="Corre E."/>
            <person name="Pelletier E."/>
            <person name="Niang G."/>
            <person name="Scheremetjew M."/>
            <person name="Finn R."/>
            <person name="Kale V."/>
            <person name="Holt S."/>
            <person name="Cochrane G."/>
            <person name="Meng A."/>
            <person name="Brown T."/>
            <person name="Cohen L."/>
        </authorList>
    </citation>
    <scope>NUCLEOTIDE SEQUENCE</scope>
    <source>
        <strain evidence="2">CCMP1661</strain>
    </source>
</reference>
<protein>
    <recommendedName>
        <fullName evidence="3">CHCH domain-containing protein</fullName>
    </recommendedName>
</protein>
<evidence type="ECO:0008006" key="3">
    <source>
        <dbReference type="Google" id="ProtNLM"/>
    </source>
</evidence>
<organism evidence="2">
    <name type="scientific">Fibrocapsa japonica</name>
    <dbReference type="NCBI Taxonomy" id="94617"/>
    <lineage>
        <taxon>Eukaryota</taxon>
        <taxon>Sar</taxon>
        <taxon>Stramenopiles</taxon>
        <taxon>Ochrophyta</taxon>
        <taxon>Raphidophyceae</taxon>
        <taxon>Chattonellales</taxon>
        <taxon>Chattonellaceae</taxon>
        <taxon>Fibrocapsa</taxon>
    </lineage>
</organism>
<dbReference type="PANTHER" id="PTHR47587:SF2">
    <property type="entry name" value="OS05G0103500 PROTEIN"/>
    <property type="match status" value="1"/>
</dbReference>
<evidence type="ECO:0000313" key="2">
    <source>
        <dbReference type="EMBL" id="CAD9870194.1"/>
    </source>
</evidence>
<accession>A0A7S2V2Z7</accession>